<organism evidence="1 2">
    <name type="scientific">Clostridium cadaveris</name>
    <dbReference type="NCBI Taxonomy" id="1529"/>
    <lineage>
        <taxon>Bacteria</taxon>
        <taxon>Bacillati</taxon>
        <taxon>Bacillota</taxon>
        <taxon>Clostridia</taxon>
        <taxon>Eubacteriales</taxon>
        <taxon>Clostridiaceae</taxon>
        <taxon>Clostridium</taxon>
    </lineage>
</organism>
<dbReference type="STRING" id="1529.SAMN04487885_10436"/>
<dbReference type="OrthoDB" id="9799095at2"/>
<reference evidence="1 2" key="1">
    <citation type="submission" date="2016-10" db="EMBL/GenBank/DDBJ databases">
        <authorList>
            <person name="de Groot N.N."/>
        </authorList>
    </citation>
    <scope>NUCLEOTIDE SEQUENCE [LARGE SCALE GENOMIC DNA]</scope>
    <source>
        <strain evidence="1 2">NLAE-zl-G419</strain>
    </source>
</reference>
<keyword evidence="2" id="KW-1185">Reference proteome</keyword>
<dbReference type="InterPro" id="IPR014535">
    <property type="entry name" value="Hpre_diP_synt_I"/>
</dbReference>
<dbReference type="Gene3D" id="1.10.1760.20">
    <property type="match status" value="1"/>
</dbReference>
<protein>
    <submittedName>
        <fullName evidence="1">Heptaprenyl diphosphate synthase</fullName>
    </submittedName>
</protein>
<sequence>MKKVNKLLYLSMLLGIALIVHVIEARIPVIFPGIKLGLANAVSLFVLVTFGGKEAITIMILRTIIGSIFGGNIFGFLFSLAGGLLSNISMILLYNYFKDDISIPWLSIAGAIFHNIGQLLIASIVIGDFRMYIYLPVLMIAAVITGYFTGIVCYNLKKRKLIQ</sequence>
<dbReference type="Proteomes" id="UP000182135">
    <property type="component" value="Unassembled WGS sequence"/>
</dbReference>
<dbReference type="EMBL" id="FOOE01000004">
    <property type="protein sequence ID" value="SFF60713.1"/>
    <property type="molecule type" value="Genomic_DNA"/>
</dbReference>
<dbReference type="InterPro" id="IPR010898">
    <property type="entry name" value="Hpre_diP_synth_I"/>
</dbReference>
<evidence type="ECO:0000313" key="1">
    <source>
        <dbReference type="EMBL" id="SFF60713.1"/>
    </source>
</evidence>
<dbReference type="RefSeq" id="WP_027637530.1">
    <property type="nucleotide sequence ID" value="NZ_BAAACD010000006.1"/>
</dbReference>
<evidence type="ECO:0000313" key="2">
    <source>
        <dbReference type="Proteomes" id="UP000182135"/>
    </source>
</evidence>
<dbReference type="AlphaFoldDB" id="A0A1I2K2S1"/>
<accession>A0A1I2K2S1</accession>
<name>A0A1I2K2S1_9CLOT</name>
<dbReference type="eggNOG" id="COG4769">
    <property type="taxonomic scope" value="Bacteria"/>
</dbReference>
<dbReference type="GeneID" id="90543675"/>
<gene>
    <name evidence="1" type="ORF">SAMN04487885_10436</name>
</gene>
<dbReference type="Pfam" id="PF07456">
    <property type="entry name" value="Hpre_diP_synt_I"/>
    <property type="match status" value="1"/>
</dbReference>
<proteinExistence type="predicted"/>
<dbReference type="PIRSF" id="PIRSF027391">
    <property type="entry name" value="Hpre_diP_synt_I"/>
    <property type="match status" value="1"/>
</dbReference>